<dbReference type="EMBL" id="JAWJUL010000028">
    <property type="protein sequence ID" value="MDV3439690.1"/>
    <property type="molecule type" value="Genomic_DNA"/>
</dbReference>
<evidence type="ECO:0000313" key="8">
    <source>
        <dbReference type="Proteomes" id="UP001273935"/>
    </source>
</evidence>
<dbReference type="Proteomes" id="UP000515591">
    <property type="component" value="Chromosome"/>
</dbReference>
<reference evidence="2 6" key="3">
    <citation type="journal article" date="2020" name="Microbiol. Resour. Announc.">
        <title>Complete genome sequence of Pseudomonas otitidis strain MrB4, isolated from Lake Biwa in Japan.</title>
        <authorList>
            <person name="Miyazaki K."/>
            <person name="Hase E."/>
            <person name="Maruya T."/>
        </authorList>
    </citation>
    <scope>NUCLEOTIDE SEQUENCE [LARGE SCALE GENOMIC DNA]</scope>
    <source>
        <strain evidence="2 6">MrB4</strain>
    </source>
</reference>
<evidence type="ECO:0000313" key="3">
    <source>
        <dbReference type="EMBL" id="MDV3439690.1"/>
    </source>
</evidence>
<proteinExistence type="predicted"/>
<dbReference type="EMBL" id="AP022642">
    <property type="protein sequence ID" value="BCA31009.1"/>
    <property type="molecule type" value="Genomic_DNA"/>
</dbReference>
<dbReference type="KEGG" id="poj:PtoMrB4_49860"/>
<evidence type="ECO:0000313" key="4">
    <source>
        <dbReference type="EMBL" id="MWK55452.1"/>
    </source>
</evidence>
<evidence type="ECO:0000313" key="2">
    <source>
        <dbReference type="EMBL" id="BCA31009.1"/>
    </source>
</evidence>
<evidence type="ECO:0000313" key="1">
    <source>
        <dbReference type="EMBL" id="BBT18987.1"/>
    </source>
</evidence>
<keyword evidence="8" id="KW-1185">Reference proteome</keyword>
<dbReference type="EMBL" id="AP022213">
    <property type="protein sequence ID" value="BBT18987.1"/>
    <property type="molecule type" value="Genomic_DNA"/>
</dbReference>
<name>A0A1I0UAB2_9GAMM</name>
<reference evidence="1 7" key="1">
    <citation type="submission" date="2019-12" db="EMBL/GenBank/DDBJ databases">
        <title>complete genome sequences of Pseudomonas otitidis str. WP8-S17-CRE-03 isolated from wastewater treatment plant effluent.</title>
        <authorList>
            <person name="Sekizuka T."/>
            <person name="Itokawa K."/>
            <person name="Yatsu K."/>
            <person name="Inamine Y."/>
            <person name="Kuroda M."/>
        </authorList>
    </citation>
    <scope>NUCLEOTIDE SEQUENCE [LARGE SCALE GENOMIC DNA]</scope>
    <source>
        <strain evidence="1 7">WP8-S17-CRE-03</strain>
    </source>
</reference>
<dbReference type="GeneID" id="57400216"/>
<dbReference type="Proteomes" id="UP000461288">
    <property type="component" value="Unassembled WGS sequence"/>
</dbReference>
<dbReference type="STRING" id="319939.SAMN05216263_10975"/>
<organism evidence="4 5">
    <name type="scientific">Metapseudomonas otitidis</name>
    <dbReference type="NCBI Taxonomy" id="319939"/>
    <lineage>
        <taxon>Bacteria</taxon>
        <taxon>Pseudomonadati</taxon>
        <taxon>Pseudomonadota</taxon>
        <taxon>Gammaproteobacteria</taxon>
        <taxon>Pseudomonadales</taxon>
        <taxon>Pseudomonadaceae</taxon>
        <taxon>Metapseudomonas</taxon>
    </lineage>
</organism>
<protein>
    <recommendedName>
        <fullName evidence="9">DUF2188 domain-containing protein</fullName>
    </recommendedName>
</protein>
<dbReference type="RefSeq" id="WP_044413002.1">
    <property type="nucleotide sequence ID" value="NZ_AP022213.1"/>
</dbReference>
<sequence>MKVLVRPTRTAQGPSWQVCIDQHAVSFRTEAEAQRFVAVLEARLKAPHVLPEQPRRAVG</sequence>
<reference evidence="3 8" key="4">
    <citation type="submission" date="2023-10" db="EMBL/GenBank/DDBJ databases">
        <title>Pseudomonas otitidis isolated from a paediatric patient with cystic fibrosis in Chile.</title>
        <authorList>
            <person name="Amsteins-Romero L."/>
            <person name="Opazo-Capurro A."/>
            <person name="Matus-Kohler M."/>
            <person name="Gonzalez-Rocha G."/>
        </authorList>
    </citation>
    <scope>NUCLEOTIDE SEQUENCE [LARGE SCALE GENOMIC DNA]</scope>
    <source>
        <strain evidence="3 8">P-714</strain>
    </source>
</reference>
<dbReference type="AlphaFoldDB" id="A0A1I0UAB2"/>
<accession>A0A1I0UAB2</accession>
<dbReference type="Proteomes" id="UP000501237">
    <property type="component" value="Chromosome"/>
</dbReference>
<dbReference type="Proteomes" id="UP001273935">
    <property type="component" value="Unassembled WGS sequence"/>
</dbReference>
<gene>
    <name evidence="4" type="ORF">GO594_05665</name>
    <name evidence="2" type="ORF">PtoMrB4_49860</name>
    <name evidence="3" type="ORF">R0G64_09665</name>
    <name evidence="1" type="ORF">WP8S17C03_50360</name>
</gene>
<evidence type="ECO:0008006" key="9">
    <source>
        <dbReference type="Google" id="ProtNLM"/>
    </source>
</evidence>
<dbReference type="EMBL" id="WTFN01000009">
    <property type="protein sequence ID" value="MWK55452.1"/>
    <property type="molecule type" value="Genomic_DNA"/>
</dbReference>
<evidence type="ECO:0000313" key="6">
    <source>
        <dbReference type="Proteomes" id="UP000501237"/>
    </source>
</evidence>
<evidence type="ECO:0000313" key="5">
    <source>
        <dbReference type="Proteomes" id="UP000461288"/>
    </source>
</evidence>
<evidence type="ECO:0000313" key="7">
    <source>
        <dbReference type="Proteomes" id="UP000515591"/>
    </source>
</evidence>
<reference evidence="4 5" key="2">
    <citation type="submission" date="2019-12" db="EMBL/GenBank/DDBJ databases">
        <title>Draft genome sequence of Pseudomonas otitidis recovered from a chicken carcass.</title>
        <authorList>
            <person name="Vieira T.R."/>
            <person name="Oliviera E.F.C."/>
            <person name="Silva N.M.V."/>
            <person name="Sambrano G.E."/>
            <person name="Cibulski S.P."/>
            <person name="Cardoso M.R.I."/>
        </authorList>
    </citation>
    <scope>NUCLEOTIDE SEQUENCE [LARGE SCALE GENOMIC DNA]</scope>
    <source>
        <strain evidence="4 5">25_K</strain>
    </source>
</reference>